<reference evidence="10" key="1">
    <citation type="submission" date="2012-12" db="EMBL/GenBank/DDBJ databases">
        <authorList>
            <person name="Hellsten U."/>
            <person name="Grimwood J."/>
            <person name="Chapman J.A."/>
            <person name="Shapiro H."/>
            <person name="Aerts A."/>
            <person name="Otillar R.P."/>
            <person name="Terry A.Y."/>
            <person name="Boore J.L."/>
            <person name="Simakov O."/>
            <person name="Marletaz F."/>
            <person name="Cho S.-J."/>
            <person name="Edsinger-Gonzales E."/>
            <person name="Havlak P."/>
            <person name="Kuo D.-H."/>
            <person name="Larsson T."/>
            <person name="Lv J."/>
            <person name="Arendt D."/>
            <person name="Savage R."/>
            <person name="Osoegawa K."/>
            <person name="de Jong P."/>
            <person name="Lindberg D.R."/>
            <person name="Seaver E.C."/>
            <person name="Weisblat D.A."/>
            <person name="Putnam N.H."/>
            <person name="Grigoriev I.V."/>
            <person name="Rokhsar D.S."/>
        </authorList>
    </citation>
    <scope>NUCLEOTIDE SEQUENCE</scope>
    <source>
        <strain evidence="10">I ESC-2004</strain>
    </source>
</reference>
<dbReference type="Gene3D" id="3.90.1750.10">
    <property type="entry name" value="Hect, E3 ligase catalytic domains"/>
    <property type="match status" value="1"/>
</dbReference>
<dbReference type="Proteomes" id="UP000014760">
    <property type="component" value="Unassembled WGS sequence"/>
</dbReference>
<evidence type="ECO:0000313" key="10">
    <source>
        <dbReference type="Proteomes" id="UP000014760"/>
    </source>
</evidence>
<reference evidence="9" key="3">
    <citation type="submission" date="2015-06" db="UniProtKB">
        <authorList>
            <consortium name="EnsemblMetazoa"/>
        </authorList>
    </citation>
    <scope>IDENTIFICATION</scope>
</reference>
<keyword evidence="5 6" id="KW-0833">Ubl conjugation pathway</keyword>
<dbReference type="EMBL" id="KB312035">
    <property type="protein sequence ID" value="ELT87974.1"/>
    <property type="molecule type" value="Genomic_DNA"/>
</dbReference>
<dbReference type="PANTHER" id="PTHR11254">
    <property type="entry name" value="HECT DOMAIN UBIQUITIN-PROTEIN LIGASE"/>
    <property type="match status" value="1"/>
</dbReference>
<accession>R7TAD4</accession>
<evidence type="ECO:0000256" key="1">
    <source>
        <dbReference type="ARBA" id="ARBA00000885"/>
    </source>
</evidence>
<gene>
    <name evidence="8" type="ORF">CAPTEDRAFT_209590</name>
</gene>
<dbReference type="EMBL" id="AMQN01033772">
    <property type="status" value="NOT_ANNOTATED_CDS"/>
    <property type="molecule type" value="Genomic_DNA"/>
</dbReference>
<sequence length="369" mass="40405">MDTEMSDAESSRLNDRLQHALAQFSTFQAPTVFRQPTRRRRGHSRLSFRLVAVPHDIIYIRAPQVAAYASEGLGRANGGKALSIDAGLSASQFEEFVRGQFPALGQSSPLQSMATTSTATKAAPFFVGSPAQLSANDTAHSSPLQSMATTSTATEAAPFSVGSPVQLSANDTTDPLELIDTGTPTITFHTISRQPALVHSVNHPNSVEDILGQLRNQVQNDGRRNLVNVTRSCVIEGAFSAFRRQRFNPLQKLDVHFSREHGIDAGGPSREFFRIVSQELAESSLFWGSADSKYLRLDFEALHNGDYRIAGKILAYVAVHGGPLPIFFSSFLLRSITNGIDAMNPSINDLEDFGIRQGLEKFDHYFFVC</sequence>
<dbReference type="GO" id="GO:0061630">
    <property type="term" value="F:ubiquitin protein ligase activity"/>
    <property type="evidence" value="ECO:0007669"/>
    <property type="project" value="UniProtKB-EC"/>
</dbReference>
<dbReference type="GO" id="GO:0005737">
    <property type="term" value="C:cytoplasm"/>
    <property type="evidence" value="ECO:0007669"/>
    <property type="project" value="TreeGrafter"/>
</dbReference>
<dbReference type="InterPro" id="IPR050409">
    <property type="entry name" value="E3_ubiq-protein_ligase"/>
</dbReference>
<dbReference type="STRING" id="283909.R7TAD4"/>
<comment type="catalytic activity">
    <reaction evidence="1">
        <text>S-ubiquitinyl-[E2 ubiquitin-conjugating enzyme]-L-cysteine + [acceptor protein]-L-lysine = [E2 ubiquitin-conjugating enzyme]-L-cysteine + N(6)-ubiquitinyl-[acceptor protein]-L-lysine.</text>
        <dbReference type="EC" id="2.3.2.26"/>
    </reaction>
</comment>
<keyword evidence="4" id="KW-0808">Transferase</keyword>
<comment type="pathway">
    <text evidence="2">Protein modification; protein ubiquitination.</text>
</comment>
<dbReference type="OrthoDB" id="6152329at2759"/>
<dbReference type="GO" id="GO:0000209">
    <property type="term" value="P:protein polyubiquitination"/>
    <property type="evidence" value="ECO:0007669"/>
    <property type="project" value="TreeGrafter"/>
</dbReference>
<dbReference type="AlphaFoldDB" id="R7TAD4"/>
<dbReference type="PROSITE" id="PS50237">
    <property type="entry name" value="HECT"/>
    <property type="match status" value="1"/>
</dbReference>
<dbReference type="InterPro" id="IPR000569">
    <property type="entry name" value="HECT_dom"/>
</dbReference>
<reference evidence="8 10" key="2">
    <citation type="journal article" date="2013" name="Nature">
        <title>Insights into bilaterian evolution from three spiralian genomes.</title>
        <authorList>
            <person name="Simakov O."/>
            <person name="Marletaz F."/>
            <person name="Cho S.J."/>
            <person name="Edsinger-Gonzales E."/>
            <person name="Havlak P."/>
            <person name="Hellsten U."/>
            <person name="Kuo D.H."/>
            <person name="Larsson T."/>
            <person name="Lv J."/>
            <person name="Arendt D."/>
            <person name="Savage R."/>
            <person name="Osoegawa K."/>
            <person name="de Jong P."/>
            <person name="Grimwood J."/>
            <person name="Chapman J.A."/>
            <person name="Shapiro H."/>
            <person name="Aerts A."/>
            <person name="Otillar R.P."/>
            <person name="Terry A.Y."/>
            <person name="Boore J.L."/>
            <person name="Grigoriev I.V."/>
            <person name="Lindberg D.R."/>
            <person name="Seaver E.C."/>
            <person name="Weisblat D.A."/>
            <person name="Putnam N.H."/>
            <person name="Rokhsar D.S."/>
        </authorList>
    </citation>
    <scope>NUCLEOTIDE SEQUENCE</scope>
    <source>
        <strain evidence="8 10">I ESC-2004</strain>
    </source>
</reference>
<dbReference type="EnsemblMetazoa" id="CapteT209590">
    <property type="protein sequence ID" value="CapteP209590"/>
    <property type="gene ID" value="CapteG209590"/>
</dbReference>
<evidence type="ECO:0000256" key="5">
    <source>
        <dbReference type="ARBA" id="ARBA00022786"/>
    </source>
</evidence>
<feature type="domain" description="HECT" evidence="7">
    <location>
        <begin position="251"/>
        <end position="353"/>
    </location>
</feature>
<protein>
    <recommendedName>
        <fullName evidence="3">HECT-type E3 ubiquitin transferase</fullName>
        <ecNumber evidence="3">2.3.2.26</ecNumber>
    </recommendedName>
</protein>
<evidence type="ECO:0000313" key="8">
    <source>
        <dbReference type="EMBL" id="ELT87974.1"/>
    </source>
</evidence>
<organism evidence="8">
    <name type="scientific">Capitella teleta</name>
    <name type="common">Polychaete worm</name>
    <dbReference type="NCBI Taxonomy" id="283909"/>
    <lineage>
        <taxon>Eukaryota</taxon>
        <taxon>Metazoa</taxon>
        <taxon>Spiralia</taxon>
        <taxon>Lophotrochozoa</taxon>
        <taxon>Annelida</taxon>
        <taxon>Polychaeta</taxon>
        <taxon>Sedentaria</taxon>
        <taxon>Scolecida</taxon>
        <taxon>Capitellidae</taxon>
        <taxon>Capitella</taxon>
    </lineage>
</organism>
<dbReference type="InterPro" id="IPR035983">
    <property type="entry name" value="Hect_E3_ubiquitin_ligase"/>
</dbReference>
<dbReference type="PANTHER" id="PTHR11254:SF67">
    <property type="entry name" value="E3 UBIQUITIN-PROTEIN LIGASE HUWE1"/>
    <property type="match status" value="1"/>
</dbReference>
<evidence type="ECO:0000256" key="4">
    <source>
        <dbReference type="ARBA" id="ARBA00022679"/>
    </source>
</evidence>
<evidence type="ECO:0000256" key="3">
    <source>
        <dbReference type="ARBA" id="ARBA00012485"/>
    </source>
</evidence>
<keyword evidence="10" id="KW-1185">Reference proteome</keyword>
<comment type="caution">
    <text evidence="6">Lacks conserved residue(s) required for the propagation of feature annotation.</text>
</comment>
<evidence type="ECO:0000259" key="7">
    <source>
        <dbReference type="PROSITE" id="PS50237"/>
    </source>
</evidence>
<dbReference type="EC" id="2.3.2.26" evidence="3"/>
<dbReference type="GO" id="GO:0006511">
    <property type="term" value="P:ubiquitin-dependent protein catabolic process"/>
    <property type="evidence" value="ECO:0007669"/>
    <property type="project" value="TreeGrafter"/>
</dbReference>
<proteinExistence type="predicted"/>
<name>R7TAD4_CAPTE</name>
<evidence type="ECO:0000313" key="9">
    <source>
        <dbReference type="EnsemblMetazoa" id="CapteP209590"/>
    </source>
</evidence>
<evidence type="ECO:0000256" key="2">
    <source>
        <dbReference type="ARBA" id="ARBA00004906"/>
    </source>
</evidence>
<dbReference type="SUPFAM" id="SSF56204">
    <property type="entry name" value="Hect, E3 ligase catalytic domain"/>
    <property type="match status" value="1"/>
</dbReference>
<dbReference type="HOGENOM" id="CLU_750609_0_0_1"/>
<evidence type="ECO:0000256" key="6">
    <source>
        <dbReference type="PROSITE-ProRule" id="PRU00104"/>
    </source>
</evidence>